<evidence type="ECO:0000313" key="10">
    <source>
        <dbReference type="EMBL" id="CAB4893501.1"/>
    </source>
</evidence>
<feature type="transmembrane region" description="Helical" evidence="7">
    <location>
        <begin position="128"/>
        <end position="145"/>
    </location>
</feature>
<gene>
    <name evidence="8" type="ORF">UFOPK2754_00082</name>
    <name evidence="9" type="ORF">UFOPK3139_02310</name>
    <name evidence="10" type="ORF">UFOPK3543_00438</name>
</gene>
<feature type="transmembrane region" description="Helical" evidence="7">
    <location>
        <begin position="348"/>
        <end position="366"/>
    </location>
</feature>
<dbReference type="Pfam" id="PF02417">
    <property type="entry name" value="Chromate_transp"/>
    <property type="match status" value="2"/>
</dbReference>
<dbReference type="NCBIfam" id="TIGR00937">
    <property type="entry name" value="2A51"/>
    <property type="match status" value="1"/>
</dbReference>
<dbReference type="EMBL" id="CAFABA010000113">
    <property type="protein sequence ID" value="CAB4835102.1"/>
    <property type="molecule type" value="Genomic_DNA"/>
</dbReference>
<dbReference type="InterPro" id="IPR014047">
    <property type="entry name" value="Chr_Tranpt_l_chain"/>
</dbReference>
<name>A0A6J7FEA0_9ZZZZ</name>
<evidence type="ECO:0000256" key="2">
    <source>
        <dbReference type="ARBA" id="ARBA00005262"/>
    </source>
</evidence>
<feature type="transmembrane region" description="Helical" evidence="7">
    <location>
        <begin position="24"/>
        <end position="45"/>
    </location>
</feature>
<feature type="transmembrane region" description="Helical" evidence="7">
    <location>
        <begin position="222"/>
        <end position="244"/>
    </location>
</feature>
<dbReference type="PIRSF" id="PIRSF004810">
    <property type="entry name" value="ChrA"/>
    <property type="match status" value="1"/>
</dbReference>
<organism evidence="10">
    <name type="scientific">freshwater metagenome</name>
    <dbReference type="NCBI Taxonomy" id="449393"/>
    <lineage>
        <taxon>unclassified sequences</taxon>
        <taxon>metagenomes</taxon>
        <taxon>ecological metagenomes</taxon>
    </lineage>
</organism>
<evidence type="ECO:0000256" key="1">
    <source>
        <dbReference type="ARBA" id="ARBA00004651"/>
    </source>
</evidence>
<evidence type="ECO:0000256" key="7">
    <source>
        <dbReference type="SAM" id="Phobius"/>
    </source>
</evidence>
<feature type="transmembrane region" description="Helical" evidence="7">
    <location>
        <begin position="285"/>
        <end position="309"/>
    </location>
</feature>
<evidence type="ECO:0000313" key="9">
    <source>
        <dbReference type="EMBL" id="CAB4835102.1"/>
    </source>
</evidence>
<comment type="similarity">
    <text evidence="2">Belongs to the chromate ion transporter (CHR) (TC 2.A.51) family.</text>
</comment>
<dbReference type="PANTHER" id="PTHR33567:SF3">
    <property type="entry name" value="CHROMATE ION TRANSPORTER (EUROFUNG)"/>
    <property type="match status" value="1"/>
</dbReference>
<feature type="transmembrane region" description="Helical" evidence="7">
    <location>
        <begin position="94"/>
        <end position="116"/>
    </location>
</feature>
<reference evidence="10" key="1">
    <citation type="submission" date="2020-05" db="EMBL/GenBank/DDBJ databases">
        <authorList>
            <person name="Chiriac C."/>
            <person name="Salcher M."/>
            <person name="Ghai R."/>
            <person name="Kavagutti S V."/>
        </authorList>
    </citation>
    <scope>NUCLEOTIDE SEQUENCE</scope>
</reference>
<evidence type="ECO:0000313" key="8">
    <source>
        <dbReference type="EMBL" id="CAB4725144.1"/>
    </source>
</evidence>
<dbReference type="AlphaFoldDB" id="A0A6J7FEA0"/>
<feature type="transmembrane region" description="Helical" evidence="7">
    <location>
        <begin position="373"/>
        <end position="389"/>
    </location>
</feature>
<dbReference type="EMBL" id="CAFBMH010000009">
    <property type="protein sequence ID" value="CAB4893501.1"/>
    <property type="molecule type" value="Genomic_DNA"/>
</dbReference>
<keyword evidence="5 7" id="KW-1133">Transmembrane helix</keyword>
<comment type="subcellular location">
    <subcellularLocation>
        <location evidence="1">Cell membrane</location>
        <topology evidence="1">Multi-pass membrane protein</topology>
    </subcellularLocation>
</comment>
<keyword evidence="4 7" id="KW-0812">Transmembrane</keyword>
<feature type="transmembrane region" description="Helical" evidence="7">
    <location>
        <begin position="165"/>
        <end position="188"/>
    </location>
</feature>
<proteinExistence type="inferred from homology"/>
<evidence type="ECO:0000256" key="6">
    <source>
        <dbReference type="ARBA" id="ARBA00023136"/>
    </source>
</evidence>
<dbReference type="GO" id="GO:0005886">
    <property type="term" value="C:plasma membrane"/>
    <property type="evidence" value="ECO:0007669"/>
    <property type="project" value="UniProtKB-SubCell"/>
</dbReference>
<evidence type="ECO:0000256" key="5">
    <source>
        <dbReference type="ARBA" id="ARBA00022989"/>
    </source>
</evidence>
<accession>A0A6J7FEA0</accession>
<evidence type="ECO:0000256" key="4">
    <source>
        <dbReference type="ARBA" id="ARBA00022692"/>
    </source>
</evidence>
<feature type="transmembrane region" description="Helical" evidence="7">
    <location>
        <begin position="321"/>
        <end position="342"/>
    </location>
</feature>
<dbReference type="GO" id="GO:0015109">
    <property type="term" value="F:chromate transmembrane transporter activity"/>
    <property type="evidence" value="ECO:0007669"/>
    <property type="project" value="InterPro"/>
</dbReference>
<protein>
    <submittedName>
        <fullName evidence="10">Unannotated protein</fullName>
    </submittedName>
</protein>
<dbReference type="EMBL" id="CAEZYR010000002">
    <property type="protein sequence ID" value="CAB4725144.1"/>
    <property type="molecule type" value="Genomic_DNA"/>
</dbReference>
<dbReference type="PANTHER" id="PTHR33567">
    <property type="entry name" value="CHROMATE ION TRANSPORTER (EUROFUNG)"/>
    <property type="match status" value="1"/>
</dbReference>
<keyword evidence="3" id="KW-1003">Cell membrane</keyword>
<evidence type="ECO:0000256" key="3">
    <source>
        <dbReference type="ARBA" id="ARBA00022475"/>
    </source>
</evidence>
<keyword evidence="6 7" id="KW-0472">Membrane</keyword>
<dbReference type="InterPro" id="IPR003370">
    <property type="entry name" value="Chromate_transpt"/>
</dbReference>
<sequence>MRLVPWSDPARDGTSSSASKRREVALLFAKLGVIGFGGPAAHIALMRDEVVRRRGWIDDREFLELVGVATLIPGPNSTELAIHLGHRRAGRSGLLLAGLCFITPAVLIVGFLAWLYAGNGSRPVIVDLRYGVLPVIIAIVGHAVYSLGRAVCSSAISMVLAGGAFAGFLAGVPEFAVLLVAGLACLAWRHRGLLRPQSALGFAIWPLATESRAHSAVSLQRLFLVFLEIGSVLYGSGYVLLAFLESNLVVHRSWLTEQQLLDAVAVGQVTPGPVFSTATFVGWQIHGASGAAVATIAIFLPSFVFVAFLGRIVEWMRLHAWAHAFLEGVTAASLGLMAGVLVRLTSTAVDGVLTAMIAIVALGVLVRTKVNSAWLVGIGLLIGAVHAFVA</sequence>